<evidence type="ECO:0000259" key="1">
    <source>
        <dbReference type="Pfam" id="PF04248"/>
    </source>
</evidence>
<dbReference type="RefSeq" id="WP_205114035.1">
    <property type="nucleotide sequence ID" value="NZ_JAFBCM010000001.1"/>
</dbReference>
<keyword evidence="3" id="KW-1185">Reference proteome</keyword>
<name>A0ABV7YB33_9ACTN</name>
<reference evidence="3" key="1">
    <citation type="journal article" date="2019" name="Int. J. Syst. Evol. Microbiol.">
        <title>The Global Catalogue of Microorganisms (GCM) 10K type strain sequencing project: providing services to taxonomists for standard genome sequencing and annotation.</title>
        <authorList>
            <consortium name="The Broad Institute Genomics Platform"/>
            <consortium name="The Broad Institute Genome Sequencing Center for Infectious Disease"/>
            <person name="Wu L."/>
            <person name="Ma J."/>
        </authorList>
    </citation>
    <scope>NUCLEOTIDE SEQUENCE [LARGE SCALE GENOMIC DNA]</scope>
    <source>
        <strain evidence="3">CGMCC 4.7241</strain>
    </source>
</reference>
<dbReference type="EMBL" id="JBHRZH010000009">
    <property type="protein sequence ID" value="MFC3761549.1"/>
    <property type="molecule type" value="Genomic_DNA"/>
</dbReference>
<dbReference type="Gene3D" id="2.170.150.40">
    <property type="entry name" value="Domain of unknown function (DUF427)"/>
    <property type="match status" value="1"/>
</dbReference>
<gene>
    <name evidence="2" type="ORF">ACFOUW_11925</name>
</gene>
<proteinExistence type="predicted"/>
<evidence type="ECO:0000313" key="3">
    <source>
        <dbReference type="Proteomes" id="UP001595699"/>
    </source>
</evidence>
<dbReference type="InterPro" id="IPR007361">
    <property type="entry name" value="DUF427"/>
</dbReference>
<dbReference type="InterPro" id="IPR038694">
    <property type="entry name" value="DUF427_sf"/>
</dbReference>
<protein>
    <submittedName>
        <fullName evidence="2">DUF427 domain-containing protein</fullName>
    </submittedName>
</protein>
<sequence length="123" mass="14031">MSRDPNHRIEIRPATQRVTVSLDGTVLSDSKQARALYETGLPVRWYLPREDVRMDLLTPTDTSTVCPYKGEARYWSARVGDREVTDVVWSYERDRGLVPEAEDVEGYLSFYDSKVDVVVSDAS</sequence>
<feature type="domain" description="DUF427" evidence="1">
    <location>
        <begin position="18"/>
        <end position="112"/>
    </location>
</feature>
<evidence type="ECO:0000313" key="2">
    <source>
        <dbReference type="EMBL" id="MFC3761549.1"/>
    </source>
</evidence>
<accession>A0ABV7YB33</accession>
<dbReference type="PANTHER" id="PTHR34310:SF9">
    <property type="entry name" value="BLR5716 PROTEIN"/>
    <property type="match status" value="1"/>
</dbReference>
<dbReference type="PANTHER" id="PTHR34310">
    <property type="entry name" value="DUF427 DOMAIN PROTEIN (AFU_ORTHOLOGUE AFUA_3G02220)"/>
    <property type="match status" value="1"/>
</dbReference>
<comment type="caution">
    <text evidence="2">The sequence shown here is derived from an EMBL/GenBank/DDBJ whole genome shotgun (WGS) entry which is preliminary data.</text>
</comment>
<dbReference type="Pfam" id="PF04248">
    <property type="entry name" value="NTP_transf_9"/>
    <property type="match status" value="1"/>
</dbReference>
<organism evidence="2 3">
    <name type="scientific">Tenggerimyces flavus</name>
    <dbReference type="NCBI Taxonomy" id="1708749"/>
    <lineage>
        <taxon>Bacteria</taxon>
        <taxon>Bacillati</taxon>
        <taxon>Actinomycetota</taxon>
        <taxon>Actinomycetes</taxon>
        <taxon>Propionibacteriales</taxon>
        <taxon>Nocardioidaceae</taxon>
        <taxon>Tenggerimyces</taxon>
    </lineage>
</organism>
<dbReference type="Proteomes" id="UP001595699">
    <property type="component" value="Unassembled WGS sequence"/>
</dbReference>